<protein>
    <submittedName>
        <fullName evidence="1">Uncharacterized protein</fullName>
    </submittedName>
</protein>
<gene>
    <name evidence="1" type="ORF">AEA09_14825</name>
</gene>
<reference evidence="2" key="1">
    <citation type="submission" date="2015-07" db="EMBL/GenBank/DDBJ databases">
        <title>Fjat-14205 dsm 2895.</title>
        <authorList>
            <person name="Liu B."/>
            <person name="Wang J."/>
            <person name="Zhu Y."/>
            <person name="Liu G."/>
            <person name="Chen Q."/>
            <person name="Chen Z."/>
            <person name="Lan J."/>
            <person name="Che J."/>
            <person name="Ge C."/>
            <person name="Shi H."/>
            <person name="Pan Z."/>
            <person name="Liu X."/>
        </authorList>
    </citation>
    <scope>NUCLEOTIDE SEQUENCE [LARGE SCALE GENOMIC DNA]</scope>
    <source>
        <strain evidence="2">DSM 25560</strain>
    </source>
</reference>
<dbReference type="EMBL" id="LGRV01000004">
    <property type="protein sequence ID" value="KOS67123.1"/>
    <property type="molecule type" value="Genomic_DNA"/>
</dbReference>
<comment type="caution">
    <text evidence="1">The sequence shown here is derived from an EMBL/GenBank/DDBJ whole genome shotgun (WGS) entry which is preliminary data.</text>
</comment>
<evidence type="ECO:0000313" key="2">
    <source>
        <dbReference type="Proteomes" id="UP000050668"/>
    </source>
</evidence>
<proteinExistence type="predicted"/>
<keyword evidence="2" id="KW-1185">Reference proteome</keyword>
<name>A0ABR5JY89_9BACI</name>
<dbReference type="RefSeq" id="WP_053584743.1">
    <property type="nucleotide sequence ID" value="NZ_LGRV01000004.1"/>
</dbReference>
<dbReference type="Proteomes" id="UP000050668">
    <property type="component" value="Unassembled WGS sequence"/>
</dbReference>
<sequence length="186" mass="21701">MPNCDYGKPCNCSDCRTKIFSIPCNSCGFDTSVSYKMFDNGGITDRKGLFSYNFQERTDKSSEINCYKCGHHMTGVSYFEKIEEHRNNMKLNEKVCAECGIRESESISIIQYKEWKNEILCLCCLEKKLIVELPNPSTYDEKFKLDVKSMKYVVDMVMIPCITCGRKRWLKADNQWKKQCVNCYKK</sequence>
<organism evidence="1 2">
    <name type="scientific">Lysinibacillus contaminans</name>
    <dbReference type="NCBI Taxonomy" id="1293441"/>
    <lineage>
        <taxon>Bacteria</taxon>
        <taxon>Bacillati</taxon>
        <taxon>Bacillota</taxon>
        <taxon>Bacilli</taxon>
        <taxon>Bacillales</taxon>
        <taxon>Bacillaceae</taxon>
        <taxon>Lysinibacillus</taxon>
    </lineage>
</organism>
<accession>A0ABR5JY89</accession>
<evidence type="ECO:0000313" key="1">
    <source>
        <dbReference type="EMBL" id="KOS67123.1"/>
    </source>
</evidence>